<reference evidence="1" key="2">
    <citation type="submission" date="2020-06" db="EMBL/GenBank/DDBJ databases">
        <title>Helianthus annuus Genome sequencing and assembly Release 2.</title>
        <authorList>
            <person name="Gouzy J."/>
            <person name="Langlade N."/>
            <person name="Munos S."/>
        </authorList>
    </citation>
    <scope>NUCLEOTIDE SEQUENCE</scope>
    <source>
        <tissue evidence="1">Leaves</tissue>
    </source>
</reference>
<organism evidence="1 2">
    <name type="scientific">Helianthus annuus</name>
    <name type="common">Common sunflower</name>
    <dbReference type="NCBI Taxonomy" id="4232"/>
    <lineage>
        <taxon>Eukaryota</taxon>
        <taxon>Viridiplantae</taxon>
        <taxon>Streptophyta</taxon>
        <taxon>Embryophyta</taxon>
        <taxon>Tracheophyta</taxon>
        <taxon>Spermatophyta</taxon>
        <taxon>Magnoliopsida</taxon>
        <taxon>eudicotyledons</taxon>
        <taxon>Gunneridae</taxon>
        <taxon>Pentapetalae</taxon>
        <taxon>asterids</taxon>
        <taxon>campanulids</taxon>
        <taxon>Asterales</taxon>
        <taxon>Asteraceae</taxon>
        <taxon>Asteroideae</taxon>
        <taxon>Heliantheae alliance</taxon>
        <taxon>Heliantheae</taxon>
        <taxon>Helianthus</taxon>
    </lineage>
</organism>
<evidence type="ECO:0000313" key="2">
    <source>
        <dbReference type="Proteomes" id="UP000215914"/>
    </source>
</evidence>
<evidence type="ECO:0000313" key="1">
    <source>
        <dbReference type="EMBL" id="KAF5775583.1"/>
    </source>
</evidence>
<dbReference type="EMBL" id="MNCJ02000328">
    <property type="protein sequence ID" value="KAF5775583.1"/>
    <property type="molecule type" value="Genomic_DNA"/>
</dbReference>
<proteinExistence type="predicted"/>
<comment type="caution">
    <text evidence="1">The sequence shown here is derived from an EMBL/GenBank/DDBJ whole genome shotgun (WGS) entry which is preliminary data.</text>
</comment>
<dbReference type="AlphaFoldDB" id="A0A9K3EM93"/>
<keyword evidence="2" id="KW-1185">Reference proteome</keyword>
<accession>A0A9K3EM93</accession>
<name>A0A9K3EM93_HELAN</name>
<reference evidence="1" key="1">
    <citation type="journal article" date="2017" name="Nature">
        <title>The sunflower genome provides insights into oil metabolism, flowering and Asterid evolution.</title>
        <authorList>
            <person name="Badouin H."/>
            <person name="Gouzy J."/>
            <person name="Grassa C.J."/>
            <person name="Murat F."/>
            <person name="Staton S.E."/>
            <person name="Cottret L."/>
            <person name="Lelandais-Briere C."/>
            <person name="Owens G.L."/>
            <person name="Carrere S."/>
            <person name="Mayjonade B."/>
            <person name="Legrand L."/>
            <person name="Gill N."/>
            <person name="Kane N.C."/>
            <person name="Bowers J.E."/>
            <person name="Hubner S."/>
            <person name="Bellec A."/>
            <person name="Berard A."/>
            <person name="Berges H."/>
            <person name="Blanchet N."/>
            <person name="Boniface M.C."/>
            <person name="Brunel D."/>
            <person name="Catrice O."/>
            <person name="Chaidir N."/>
            <person name="Claudel C."/>
            <person name="Donnadieu C."/>
            <person name="Faraut T."/>
            <person name="Fievet G."/>
            <person name="Helmstetter N."/>
            <person name="King M."/>
            <person name="Knapp S.J."/>
            <person name="Lai Z."/>
            <person name="Le Paslier M.C."/>
            <person name="Lippi Y."/>
            <person name="Lorenzon L."/>
            <person name="Mandel J.R."/>
            <person name="Marage G."/>
            <person name="Marchand G."/>
            <person name="Marquand E."/>
            <person name="Bret-Mestries E."/>
            <person name="Morien E."/>
            <person name="Nambeesan S."/>
            <person name="Nguyen T."/>
            <person name="Pegot-Espagnet P."/>
            <person name="Pouilly N."/>
            <person name="Raftis F."/>
            <person name="Sallet E."/>
            <person name="Schiex T."/>
            <person name="Thomas J."/>
            <person name="Vandecasteele C."/>
            <person name="Vares D."/>
            <person name="Vear F."/>
            <person name="Vautrin S."/>
            <person name="Crespi M."/>
            <person name="Mangin B."/>
            <person name="Burke J.M."/>
            <person name="Salse J."/>
            <person name="Munos S."/>
            <person name="Vincourt P."/>
            <person name="Rieseberg L.H."/>
            <person name="Langlade N.B."/>
        </authorList>
    </citation>
    <scope>NUCLEOTIDE SEQUENCE</scope>
    <source>
        <tissue evidence="1">Leaves</tissue>
    </source>
</reference>
<dbReference type="Gramene" id="mRNA:HanXRQr2_Chr13g0613681">
    <property type="protein sequence ID" value="mRNA:HanXRQr2_Chr13g0613681"/>
    <property type="gene ID" value="HanXRQr2_Chr13g0613681"/>
</dbReference>
<dbReference type="Proteomes" id="UP000215914">
    <property type="component" value="Unassembled WGS sequence"/>
</dbReference>
<protein>
    <submittedName>
        <fullName evidence="1">Uncharacterized protein</fullName>
    </submittedName>
</protein>
<gene>
    <name evidence="1" type="ORF">HanXRQr2_Chr13g0613681</name>
</gene>
<sequence length="41" mass="4301">MGGSRLAAAAVVNGECSATRVAEMMESAAIWVKLKRPLVLI</sequence>